<proteinExistence type="predicted"/>
<keyword evidence="2" id="KW-1185">Reference proteome</keyword>
<gene>
    <name evidence="1" type="ORF">L2E82_05320</name>
</gene>
<reference evidence="1 2" key="2">
    <citation type="journal article" date="2022" name="Mol. Ecol. Resour.">
        <title>The genomes of chicory, endive, great burdock and yacon provide insights into Asteraceae paleo-polyploidization history and plant inulin production.</title>
        <authorList>
            <person name="Fan W."/>
            <person name="Wang S."/>
            <person name="Wang H."/>
            <person name="Wang A."/>
            <person name="Jiang F."/>
            <person name="Liu H."/>
            <person name="Zhao H."/>
            <person name="Xu D."/>
            <person name="Zhang Y."/>
        </authorList>
    </citation>
    <scope>NUCLEOTIDE SEQUENCE [LARGE SCALE GENOMIC DNA]</scope>
    <source>
        <strain evidence="2">cv. Punajuju</strain>
        <tissue evidence="1">Leaves</tissue>
    </source>
</reference>
<accession>A0ACB9H8P4</accession>
<sequence>MERVNTTLHFQVLRRDKVLEGDERIKHKYWKQGENASFLSPAADTSMGKQCENGNLEEMLVPPPSNRGTGSDVSLGWYKDDGEGDILSVVGDFTTRNHIRKLWIFYSNLALDLII</sequence>
<dbReference type="Proteomes" id="UP001055811">
    <property type="component" value="Linkage Group LG01"/>
</dbReference>
<reference evidence="2" key="1">
    <citation type="journal article" date="2022" name="Mol. Ecol. Resour.">
        <title>The genomes of chicory, endive, great burdock and yacon provide insights into Asteraceae palaeo-polyploidization history and plant inulin production.</title>
        <authorList>
            <person name="Fan W."/>
            <person name="Wang S."/>
            <person name="Wang H."/>
            <person name="Wang A."/>
            <person name="Jiang F."/>
            <person name="Liu H."/>
            <person name="Zhao H."/>
            <person name="Xu D."/>
            <person name="Zhang Y."/>
        </authorList>
    </citation>
    <scope>NUCLEOTIDE SEQUENCE [LARGE SCALE GENOMIC DNA]</scope>
    <source>
        <strain evidence="2">cv. Punajuju</strain>
    </source>
</reference>
<dbReference type="EMBL" id="CM042009">
    <property type="protein sequence ID" value="KAI3791525.1"/>
    <property type="molecule type" value="Genomic_DNA"/>
</dbReference>
<evidence type="ECO:0000313" key="2">
    <source>
        <dbReference type="Proteomes" id="UP001055811"/>
    </source>
</evidence>
<protein>
    <submittedName>
        <fullName evidence="1">Uncharacterized protein</fullName>
    </submittedName>
</protein>
<evidence type="ECO:0000313" key="1">
    <source>
        <dbReference type="EMBL" id="KAI3791525.1"/>
    </source>
</evidence>
<organism evidence="1 2">
    <name type="scientific">Cichorium intybus</name>
    <name type="common">Chicory</name>
    <dbReference type="NCBI Taxonomy" id="13427"/>
    <lineage>
        <taxon>Eukaryota</taxon>
        <taxon>Viridiplantae</taxon>
        <taxon>Streptophyta</taxon>
        <taxon>Embryophyta</taxon>
        <taxon>Tracheophyta</taxon>
        <taxon>Spermatophyta</taxon>
        <taxon>Magnoliopsida</taxon>
        <taxon>eudicotyledons</taxon>
        <taxon>Gunneridae</taxon>
        <taxon>Pentapetalae</taxon>
        <taxon>asterids</taxon>
        <taxon>campanulids</taxon>
        <taxon>Asterales</taxon>
        <taxon>Asteraceae</taxon>
        <taxon>Cichorioideae</taxon>
        <taxon>Cichorieae</taxon>
        <taxon>Cichoriinae</taxon>
        <taxon>Cichorium</taxon>
    </lineage>
</organism>
<comment type="caution">
    <text evidence="1">The sequence shown here is derived from an EMBL/GenBank/DDBJ whole genome shotgun (WGS) entry which is preliminary data.</text>
</comment>
<name>A0ACB9H8P4_CICIN</name>